<feature type="non-terminal residue" evidence="1">
    <location>
        <position position="32"/>
    </location>
</feature>
<name>X0TYX3_9ZZZZ</name>
<organism evidence="1">
    <name type="scientific">marine sediment metagenome</name>
    <dbReference type="NCBI Taxonomy" id="412755"/>
    <lineage>
        <taxon>unclassified sequences</taxon>
        <taxon>metagenomes</taxon>
        <taxon>ecological metagenomes</taxon>
    </lineage>
</organism>
<dbReference type="EMBL" id="BARS01000703">
    <property type="protein sequence ID" value="GAF81360.1"/>
    <property type="molecule type" value="Genomic_DNA"/>
</dbReference>
<dbReference type="InterPro" id="IPR022453">
    <property type="entry name" value="Znf_MqsA-type"/>
</dbReference>
<proteinExistence type="predicted"/>
<protein>
    <submittedName>
        <fullName evidence="1">Uncharacterized protein</fullName>
    </submittedName>
</protein>
<dbReference type="AlphaFoldDB" id="X0TYX3"/>
<sequence length="32" mass="3877">MHKYGDCSFCGGEVEEKRVELDYRYRGELFIF</sequence>
<comment type="caution">
    <text evidence="1">The sequence shown here is derived from an EMBL/GenBank/DDBJ whole genome shotgun (WGS) entry which is preliminary data.</text>
</comment>
<dbReference type="NCBIfam" id="TIGR03831">
    <property type="entry name" value="YgiT_finger"/>
    <property type="match status" value="1"/>
</dbReference>
<evidence type="ECO:0000313" key="1">
    <source>
        <dbReference type="EMBL" id="GAF81360.1"/>
    </source>
</evidence>
<accession>X0TYX3</accession>
<gene>
    <name evidence="1" type="ORF">S01H1_01592</name>
</gene>
<reference evidence="1" key="1">
    <citation type="journal article" date="2014" name="Front. Microbiol.">
        <title>High frequency of phylogenetically diverse reductive dehalogenase-homologous genes in deep subseafloor sedimentary metagenomes.</title>
        <authorList>
            <person name="Kawai M."/>
            <person name="Futagami T."/>
            <person name="Toyoda A."/>
            <person name="Takaki Y."/>
            <person name="Nishi S."/>
            <person name="Hori S."/>
            <person name="Arai W."/>
            <person name="Tsubouchi T."/>
            <person name="Morono Y."/>
            <person name="Uchiyama I."/>
            <person name="Ito T."/>
            <person name="Fujiyama A."/>
            <person name="Inagaki F."/>
            <person name="Takami H."/>
        </authorList>
    </citation>
    <scope>NUCLEOTIDE SEQUENCE</scope>
    <source>
        <strain evidence="1">Expedition CK06-06</strain>
    </source>
</reference>